<protein>
    <recommendedName>
        <fullName evidence="1">Peptidoglycan beta-N-acetylmuramidase NamZ C-terminal domain-containing protein</fullName>
    </recommendedName>
</protein>
<dbReference type="Proteomes" id="UP001204144">
    <property type="component" value="Unassembled WGS sequence"/>
</dbReference>
<organism evidence="2 3">
    <name type="scientific">Lacihabitans soyangensis</name>
    <dbReference type="NCBI Taxonomy" id="869394"/>
    <lineage>
        <taxon>Bacteria</taxon>
        <taxon>Pseudomonadati</taxon>
        <taxon>Bacteroidota</taxon>
        <taxon>Cytophagia</taxon>
        <taxon>Cytophagales</taxon>
        <taxon>Leadbetterellaceae</taxon>
        <taxon>Lacihabitans</taxon>
    </lineage>
</organism>
<evidence type="ECO:0000313" key="3">
    <source>
        <dbReference type="Proteomes" id="UP001204144"/>
    </source>
</evidence>
<comment type="caution">
    <text evidence="2">The sequence shown here is derived from an EMBL/GenBank/DDBJ whole genome shotgun (WGS) entry which is preliminary data.</text>
</comment>
<name>A0AAE3H3E0_9BACT</name>
<gene>
    <name evidence="2" type="ORF">EGI31_14490</name>
</gene>
<dbReference type="InterPro" id="IPR048503">
    <property type="entry name" value="NamZ_C"/>
</dbReference>
<dbReference type="AlphaFoldDB" id="A0AAE3H3E0"/>
<sequence>MKEGKTAEEIQKTWEPDLSEYKKMRLKYVLYDCVKRFGWNKLYYI</sequence>
<reference evidence="2 3" key="1">
    <citation type="submission" date="2018-11" db="EMBL/GenBank/DDBJ databases">
        <title>Novel bacteria species description.</title>
        <authorList>
            <person name="Han J.-H."/>
        </authorList>
    </citation>
    <scope>NUCLEOTIDE SEQUENCE [LARGE SCALE GENOMIC DNA]</scope>
    <source>
        <strain evidence="2 3">KCTC23259</strain>
    </source>
</reference>
<dbReference type="Pfam" id="PF20732">
    <property type="entry name" value="NamZ_C"/>
    <property type="match status" value="1"/>
</dbReference>
<feature type="domain" description="Peptidoglycan beta-N-acetylmuramidase NamZ C-terminal" evidence="1">
    <location>
        <begin position="2"/>
        <end position="31"/>
    </location>
</feature>
<accession>A0AAE3H3E0</accession>
<dbReference type="EMBL" id="RJUF01000080">
    <property type="protein sequence ID" value="MCP9764158.1"/>
    <property type="molecule type" value="Genomic_DNA"/>
</dbReference>
<evidence type="ECO:0000313" key="2">
    <source>
        <dbReference type="EMBL" id="MCP9764158.1"/>
    </source>
</evidence>
<evidence type="ECO:0000259" key="1">
    <source>
        <dbReference type="Pfam" id="PF20732"/>
    </source>
</evidence>
<keyword evidence="3" id="KW-1185">Reference proteome</keyword>
<proteinExistence type="predicted"/>